<comment type="caution">
    <text evidence="2">The sequence shown here is derived from an EMBL/GenBank/DDBJ whole genome shotgun (WGS) entry which is preliminary data.</text>
</comment>
<sequence length="88" mass="10239">MLDFITIKEVKTTIGKWCRSMRKSEKLTQQELADALDLSRYTITNLENGENATLETLLKVIQHFDQMKSLNRFILSEIGNLDENKSLY</sequence>
<dbReference type="EMBL" id="VWSG01000003">
    <property type="protein sequence ID" value="KAA5535722.1"/>
    <property type="molecule type" value="Genomic_DNA"/>
</dbReference>
<dbReference type="Proteomes" id="UP000325141">
    <property type="component" value="Unassembled WGS sequence"/>
</dbReference>
<keyword evidence="3" id="KW-1185">Reference proteome</keyword>
<dbReference type="Gene3D" id="1.10.260.40">
    <property type="entry name" value="lambda repressor-like DNA-binding domains"/>
    <property type="match status" value="1"/>
</dbReference>
<evidence type="ECO:0000313" key="3">
    <source>
        <dbReference type="Proteomes" id="UP000325141"/>
    </source>
</evidence>
<protein>
    <submittedName>
        <fullName evidence="2">Helix-turn-helix domain-containing protein</fullName>
    </submittedName>
</protein>
<dbReference type="AlphaFoldDB" id="A0A5M6CP10"/>
<evidence type="ECO:0000313" key="2">
    <source>
        <dbReference type="EMBL" id="KAA5535722.1"/>
    </source>
</evidence>
<dbReference type="PROSITE" id="PS50943">
    <property type="entry name" value="HTH_CROC1"/>
    <property type="match status" value="1"/>
</dbReference>
<organism evidence="2 3">
    <name type="scientific">Paenimyroides baculatum</name>
    <dbReference type="NCBI Taxonomy" id="2608000"/>
    <lineage>
        <taxon>Bacteria</taxon>
        <taxon>Pseudomonadati</taxon>
        <taxon>Bacteroidota</taxon>
        <taxon>Flavobacteriia</taxon>
        <taxon>Flavobacteriales</taxon>
        <taxon>Flavobacteriaceae</taxon>
        <taxon>Paenimyroides</taxon>
    </lineage>
</organism>
<dbReference type="GO" id="GO:0003677">
    <property type="term" value="F:DNA binding"/>
    <property type="evidence" value="ECO:0007669"/>
    <property type="project" value="InterPro"/>
</dbReference>
<feature type="domain" description="HTH cro/C1-type" evidence="1">
    <location>
        <begin position="19"/>
        <end position="73"/>
    </location>
</feature>
<dbReference type="InterPro" id="IPR010982">
    <property type="entry name" value="Lambda_DNA-bd_dom_sf"/>
</dbReference>
<dbReference type="InterPro" id="IPR001387">
    <property type="entry name" value="Cro/C1-type_HTH"/>
</dbReference>
<dbReference type="CDD" id="cd00093">
    <property type="entry name" value="HTH_XRE"/>
    <property type="match status" value="1"/>
</dbReference>
<evidence type="ECO:0000259" key="1">
    <source>
        <dbReference type="PROSITE" id="PS50943"/>
    </source>
</evidence>
<reference evidence="2 3" key="1">
    <citation type="submission" date="2019-09" db="EMBL/GenBank/DDBJ databases">
        <title>Genome sequence and assembly of Flavobacterium sp.</title>
        <authorList>
            <person name="Chhetri G."/>
        </authorList>
    </citation>
    <scope>NUCLEOTIDE SEQUENCE [LARGE SCALE GENOMIC DNA]</scope>
    <source>
        <strain evidence="2 3">SNL9</strain>
    </source>
</reference>
<dbReference type="SMART" id="SM00530">
    <property type="entry name" value="HTH_XRE"/>
    <property type="match status" value="1"/>
</dbReference>
<dbReference type="SUPFAM" id="SSF47413">
    <property type="entry name" value="lambda repressor-like DNA-binding domains"/>
    <property type="match status" value="1"/>
</dbReference>
<name>A0A5M6CP10_9FLAO</name>
<proteinExistence type="predicted"/>
<accession>A0A5M6CP10</accession>
<gene>
    <name evidence="2" type="ORF">F0460_04605</name>
</gene>
<dbReference type="Pfam" id="PF01381">
    <property type="entry name" value="HTH_3"/>
    <property type="match status" value="1"/>
</dbReference>